<dbReference type="EMBL" id="KN817531">
    <property type="protein sequence ID" value="KJA25483.1"/>
    <property type="molecule type" value="Genomic_DNA"/>
</dbReference>
<gene>
    <name evidence="2" type="ORF">HYPSUDRAFT_199645</name>
</gene>
<keyword evidence="3" id="KW-1185">Reference proteome</keyword>
<accession>A0A0D2MNI3</accession>
<sequence>MSCLSANMWWHAQGAAQPHARAALRYDHGTRAPAPALSSSSSGHGARDPSATEGKHDAVTKRQVPKIPTAGRARRTTPLSCSMSSLSFALQFDGGRNPAGLSP</sequence>
<reference evidence="3" key="1">
    <citation type="submission" date="2014-04" db="EMBL/GenBank/DDBJ databases">
        <title>Evolutionary Origins and Diversification of the Mycorrhizal Mutualists.</title>
        <authorList>
            <consortium name="DOE Joint Genome Institute"/>
            <consortium name="Mycorrhizal Genomics Consortium"/>
            <person name="Kohler A."/>
            <person name="Kuo A."/>
            <person name="Nagy L.G."/>
            <person name="Floudas D."/>
            <person name="Copeland A."/>
            <person name="Barry K.W."/>
            <person name="Cichocki N."/>
            <person name="Veneault-Fourrey C."/>
            <person name="LaButti K."/>
            <person name="Lindquist E.A."/>
            <person name="Lipzen A."/>
            <person name="Lundell T."/>
            <person name="Morin E."/>
            <person name="Murat C."/>
            <person name="Riley R."/>
            <person name="Ohm R."/>
            <person name="Sun H."/>
            <person name="Tunlid A."/>
            <person name="Henrissat B."/>
            <person name="Grigoriev I.V."/>
            <person name="Hibbett D.S."/>
            <person name="Martin F."/>
        </authorList>
    </citation>
    <scope>NUCLEOTIDE SEQUENCE [LARGE SCALE GENOMIC DNA]</scope>
    <source>
        <strain evidence="3">FD-334 SS-4</strain>
    </source>
</reference>
<evidence type="ECO:0000313" key="3">
    <source>
        <dbReference type="Proteomes" id="UP000054270"/>
    </source>
</evidence>
<organism evidence="2 3">
    <name type="scientific">Hypholoma sublateritium (strain FD-334 SS-4)</name>
    <dbReference type="NCBI Taxonomy" id="945553"/>
    <lineage>
        <taxon>Eukaryota</taxon>
        <taxon>Fungi</taxon>
        <taxon>Dikarya</taxon>
        <taxon>Basidiomycota</taxon>
        <taxon>Agaricomycotina</taxon>
        <taxon>Agaricomycetes</taxon>
        <taxon>Agaricomycetidae</taxon>
        <taxon>Agaricales</taxon>
        <taxon>Agaricineae</taxon>
        <taxon>Strophariaceae</taxon>
        <taxon>Hypholoma</taxon>
    </lineage>
</organism>
<dbReference type="AlphaFoldDB" id="A0A0D2MNI3"/>
<name>A0A0D2MNI3_HYPSF</name>
<proteinExistence type="predicted"/>
<dbReference type="Proteomes" id="UP000054270">
    <property type="component" value="Unassembled WGS sequence"/>
</dbReference>
<evidence type="ECO:0000313" key="2">
    <source>
        <dbReference type="EMBL" id="KJA25483.1"/>
    </source>
</evidence>
<evidence type="ECO:0000256" key="1">
    <source>
        <dbReference type="SAM" id="MobiDB-lite"/>
    </source>
</evidence>
<feature type="region of interest" description="Disordered" evidence="1">
    <location>
        <begin position="17"/>
        <end position="80"/>
    </location>
</feature>
<protein>
    <submittedName>
        <fullName evidence="2">Uncharacterized protein</fullName>
    </submittedName>
</protein>